<name>F4P221_BATDJ</name>
<dbReference type="Pfam" id="PF09296">
    <property type="entry name" value="NUDIX-like"/>
    <property type="match status" value="1"/>
</dbReference>
<dbReference type="HOGENOM" id="CLU_1906358_0_0_1"/>
<proteinExistence type="predicted"/>
<evidence type="ECO:0000313" key="2">
    <source>
        <dbReference type="EMBL" id="EGF81038.1"/>
    </source>
</evidence>
<dbReference type="AlphaFoldDB" id="F4P221"/>
<dbReference type="GeneID" id="18243054"/>
<protein>
    <recommendedName>
        <fullName evidence="1">NADH pyrophosphatase-like N-terminal domain-containing protein</fullName>
    </recommendedName>
</protein>
<evidence type="ECO:0000259" key="1">
    <source>
        <dbReference type="Pfam" id="PF09296"/>
    </source>
</evidence>
<dbReference type="OrthoDB" id="10561865at2759"/>
<dbReference type="Proteomes" id="UP000007241">
    <property type="component" value="Unassembled WGS sequence"/>
</dbReference>
<feature type="domain" description="NADH pyrophosphatase-like N-terminal" evidence="1">
    <location>
        <begin position="63"/>
        <end position="125"/>
    </location>
</feature>
<sequence length="133" mass="15173">MAFIWKRLLATQGHIPSTAVGSFNQMHSSNSIQRILFTGNPLNRQSSRRSNTKELLEERNLKARFIVFNHQQFLQTSVGRVAWVQESDLQPEYSLENVNANSVFLGMDEQMMQPYWAVDVSSSSALILSMLSH</sequence>
<dbReference type="RefSeq" id="XP_006678792.1">
    <property type="nucleotide sequence ID" value="XM_006678729.1"/>
</dbReference>
<dbReference type="InterPro" id="IPR015375">
    <property type="entry name" value="NADH_PPase-like_N"/>
</dbReference>
<gene>
    <name evidence="2" type="ORF">BATDEDRAFT_88177</name>
</gene>
<dbReference type="InParanoid" id="F4P221"/>
<evidence type="ECO:0000313" key="3">
    <source>
        <dbReference type="Proteomes" id="UP000007241"/>
    </source>
</evidence>
<keyword evidence="3" id="KW-1185">Reference proteome</keyword>
<dbReference type="GO" id="GO:0016787">
    <property type="term" value="F:hydrolase activity"/>
    <property type="evidence" value="ECO:0007669"/>
    <property type="project" value="InterPro"/>
</dbReference>
<organism evidence="2 3">
    <name type="scientific">Batrachochytrium dendrobatidis (strain JAM81 / FGSC 10211)</name>
    <name type="common">Frog chytrid fungus</name>
    <dbReference type="NCBI Taxonomy" id="684364"/>
    <lineage>
        <taxon>Eukaryota</taxon>
        <taxon>Fungi</taxon>
        <taxon>Fungi incertae sedis</taxon>
        <taxon>Chytridiomycota</taxon>
        <taxon>Chytridiomycota incertae sedis</taxon>
        <taxon>Chytridiomycetes</taxon>
        <taxon>Rhizophydiales</taxon>
        <taxon>Rhizophydiales incertae sedis</taxon>
        <taxon>Batrachochytrium</taxon>
    </lineage>
</organism>
<accession>F4P221</accession>
<dbReference type="EMBL" id="GL882883">
    <property type="protein sequence ID" value="EGF81038.1"/>
    <property type="molecule type" value="Genomic_DNA"/>
</dbReference>
<reference evidence="2 3" key="1">
    <citation type="submission" date="2009-12" db="EMBL/GenBank/DDBJ databases">
        <title>The draft genome of Batrachochytrium dendrobatidis.</title>
        <authorList>
            <consortium name="US DOE Joint Genome Institute (JGI-PGF)"/>
            <person name="Kuo A."/>
            <person name="Salamov A."/>
            <person name="Schmutz J."/>
            <person name="Lucas S."/>
            <person name="Pitluck S."/>
            <person name="Rosenblum E."/>
            <person name="Stajich J."/>
            <person name="Eisen M."/>
            <person name="Grigoriev I.V."/>
        </authorList>
    </citation>
    <scope>NUCLEOTIDE SEQUENCE [LARGE SCALE GENOMIC DNA]</scope>
    <source>
        <strain evidence="3">JAM81 / FGSC 10211</strain>
    </source>
</reference>